<comment type="subcellular location">
    <subcellularLocation>
        <location evidence="5">Cell membrane</location>
        <topology evidence="5">Multi-pass membrane protein</topology>
    </subcellularLocation>
</comment>
<evidence type="ECO:0000256" key="5">
    <source>
        <dbReference type="HAMAP-Rule" id="MF_00198"/>
    </source>
</evidence>
<dbReference type="Gene3D" id="1.20.1250.20">
    <property type="entry name" value="MFS general substrate transporter like domains"/>
    <property type="match status" value="1"/>
</dbReference>
<dbReference type="InterPro" id="IPR036259">
    <property type="entry name" value="MFS_trans_sf"/>
</dbReference>
<feature type="domain" description="PABS" evidence="7">
    <location>
        <begin position="206"/>
        <end position="440"/>
    </location>
</feature>
<dbReference type="UniPathway" id="UPA00248">
    <property type="reaction ID" value="UER00314"/>
</dbReference>
<comment type="caution">
    <text evidence="8">The sequence shown here is derived from an EMBL/GenBank/DDBJ whole genome shotgun (WGS) entry which is preliminary data.</text>
</comment>
<dbReference type="PANTHER" id="PTHR43317">
    <property type="entry name" value="THERMOSPERMINE SYNTHASE ACAULIS5"/>
    <property type="match status" value="1"/>
</dbReference>
<keyword evidence="5" id="KW-0472">Membrane</keyword>
<dbReference type="EMBL" id="LKAJ01000019">
    <property type="protein sequence ID" value="KRG18647.1"/>
    <property type="molecule type" value="Genomic_DNA"/>
</dbReference>
<comment type="pathway">
    <text evidence="5">Amine and polyamine biosynthesis; spermidine biosynthesis; spermidine from putrescine: step 1/1.</text>
</comment>
<dbReference type="InterPro" id="IPR030374">
    <property type="entry name" value="PABS"/>
</dbReference>
<dbReference type="InterPro" id="IPR030373">
    <property type="entry name" value="PABS_CS"/>
</dbReference>
<feature type="binding site" evidence="5">
    <location>
        <begin position="343"/>
        <end position="344"/>
    </location>
    <ligand>
        <name>S-methyl-5'-thioadenosine</name>
        <dbReference type="ChEBI" id="CHEBI:17509"/>
    </ligand>
</feature>
<dbReference type="EC" id="2.5.1.16" evidence="5"/>
<dbReference type="PATRIC" id="fig|1590043.3.peg.2982"/>
<feature type="transmembrane region" description="Helical" evidence="5">
    <location>
        <begin position="192"/>
        <end position="210"/>
    </location>
</feature>
<feature type="transmembrane region" description="Helical" evidence="5">
    <location>
        <begin position="98"/>
        <end position="116"/>
    </location>
</feature>
<comment type="catalytic activity">
    <reaction evidence="5">
        <text>S-adenosyl 3-(methylsulfanyl)propylamine + putrescine = S-methyl-5'-thioadenosine + spermidine + H(+)</text>
        <dbReference type="Rhea" id="RHEA:12721"/>
        <dbReference type="ChEBI" id="CHEBI:15378"/>
        <dbReference type="ChEBI" id="CHEBI:17509"/>
        <dbReference type="ChEBI" id="CHEBI:57443"/>
        <dbReference type="ChEBI" id="CHEBI:57834"/>
        <dbReference type="ChEBI" id="CHEBI:326268"/>
        <dbReference type="EC" id="2.5.1.16"/>
    </reaction>
</comment>
<feature type="binding site" evidence="5">
    <location>
        <position position="265"/>
    </location>
    <ligand>
        <name>spermidine</name>
        <dbReference type="ChEBI" id="CHEBI:57834"/>
    </ligand>
</feature>
<keyword evidence="2 5" id="KW-0808">Transferase</keyword>
<keyword evidence="4 5" id="KW-0620">Polyamine biosynthesis</keyword>
<dbReference type="GO" id="GO:0004766">
    <property type="term" value="F:spermidine synthase activity"/>
    <property type="evidence" value="ECO:0007669"/>
    <property type="project" value="UniProtKB-UniRule"/>
</dbReference>
<dbReference type="FunFam" id="3.40.50.150:FF:000088">
    <property type="entry name" value="Polyamine aminopropyltransferase"/>
    <property type="match status" value="1"/>
</dbReference>
<evidence type="ECO:0000256" key="4">
    <source>
        <dbReference type="ARBA" id="ARBA00023115"/>
    </source>
</evidence>
<comment type="caution">
    <text evidence="5">Lacks conserved residue(s) required for the propagation of feature annotation.</text>
</comment>
<organism evidence="8">
    <name type="scientific">Candidatus Berkiella aquae</name>
    <dbReference type="NCBI Taxonomy" id="295108"/>
    <lineage>
        <taxon>Bacteria</taxon>
        <taxon>Pseudomonadati</taxon>
        <taxon>Pseudomonadota</taxon>
        <taxon>Gammaproteobacteria</taxon>
        <taxon>Candidatus Berkiellales</taxon>
        <taxon>Candidatus Berkiellaceae</taxon>
        <taxon>Candidatus Berkiella</taxon>
    </lineage>
</organism>
<dbReference type="Proteomes" id="UP000051497">
    <property type="component" value="Unassembled WGS sequence"/>
</dbReference>
<dbReference type="HAMAP" id="MF_00198">
    <property type="entry name" value="Spermidine_synth"/>
    <property type="match status" value="1"/>
</dbReference>
<feature type="binding site" evidence="5">
    <location>
        <position position="235"/>
    </location>
    <ligand>
        <name>S-methyl-5'-thioadenosine</name>
        <dbReference type="ChEBI" id="CHEBI:17509"/>
    </ligand>
</feature>
<feature type="transmembrane region" description="Helical" evidence="5">
    <location>
        <begin position="35"/>
        <end position="55"/>
    </location>
</feature>
<evidence type="ECO:0000313" key="10">
    <source>
        <dbReference type="Proteomes" id="UP000051497"/>
    </source>
</evidence>
<dbReference type="STRING" id="295108.HT99x_02933"/>
<comment type="function">
    <text evidence="5">Catalyzes the irreversible transfer of a propylamine group from the amino donor S-adenosylmethioninamine (decarboxy-AdoMet) to putrescine (1,4-diaminobutane) to yield spermidine.</text>
</comment>
<gene>
    <name evidence="8" type="primary">speE_3</name>
    <name evidence="5" type="synonym">speE</name>
    <name evidence="9" type="ORF">HT99x_000765</name>
    <name evidence="8" type="ORF">HT99x_02933</name>
</gene>
<sequence>MALLLLFSVFVVSTCGLIYELICGTLASYLLGDSITQFSTIIGVYLFSMGVGSYLSKFIDKNLIEFFIKIELLIGLLGGFSALLLFVAFEFINHFRPLLYSIVFLIGCCVGLEIPLMMRILKEHYTDFKDLVSKVFTFDYIGALLASLLFPLLLVPHLGLVRSALLFGLINTSVGMLAIWSFRNTLNQHRLWYIKAMGCSVVLAIAFIFSNTLTTFAEAQNYEGKILYSKSTPYQRIVLTRNQNDIRLFLNGNLQFSSRDEYRYHEALVHLGLSQIASPKKVLVLGGGDGFAVREILKYPSVEEITLVDLDPAMTELFRCVPLLYDLNEKALQSNKVKIIHDDAFLWLRKNQQFFDFIVVDFPDPSNFSLGKLYSNAFYRTLYAALNQNGMAVIQSTSPLVARKSYWCIANTLSSVGFFVKPYVTYVPAFGLWGYHLVAKSEQFSPTYRLPHSLKYLTQNLIPSLFNIPHDMDYLSTEINALNNQALVRYFEDEWLNYVG</sequence>
<feature type="transmembrane region" description="Helical" evidence="5">
    <location>
        <begin position="137"/>
        <end position="154"/>
    </location>
</feature>
<dbReference type="CDD" id="cd02440">
    <property type="entry name" value="AdoMet_MTases"/>
    <property type="match status" value="1"/>
</dbReference>
<keyword evidence="10" id="KW-1185">Reference proteome</keyword>
<dbReference type="PROSITE" id="PS01330">
    <property type="entry name" value="PABS_1"/>
    <property type="match status" value="1"/>
</dbReference>
<evidence type="ECO:0000256" key="6">
    <source>
        <dbReference type="PROSITE-ProRule" id="PRU00354"/>
    </source>
</evidence>
<feature type="transmembrane region" description="Helical" evidence="5">
    <location>
        <begin position="67"/>
        <end position="92"/>
    </location>
</feature>
<dbReference type="InterPro" id="IPR029063">
    <property type="entry name" value="SAM-dependent_MTases_sf"/>
</dbReference>
<dbReference type="GO" id="GO:0008295">
    <property type="term" value="P:spermidine biosynthetic process"/>
    <property type="evidence" value="ECO:0007669"/>
    <property type="project" value="UniProtKB-UniRule"/>
</dbReference>
<dbReference type="PANTHER" id="PTHR43317:SF1">
    <property type="entry name" value="THERMOSPERMINE SYNTHASE ACAULIS5"/>
    <property type="match status" value="1"/>
</dbReference>
<keyword evidence="3 5" id="KW-0745">Spermidine biosynthesis</keyword>
<comment type="similarity">
    <text evidence="1 5">Belongs to the spermidine/spermine synthase family.</text>
</comment>
<dbReference type="AlphaFoldDB" id="A0A0Q9YQ43"/>
<comment type="subunit">
    <text evidence="5">Homodimer or homotetramer.</text>
</comment>
<accession>A0A0Q9YQ43</accession>
<dbReference type="GO" id="GO:0010487">
    <property type="term" value="F:thermospermine synthase activity"/>
    <property type="evidence" value="ECO:0007669"/>
    <property type="project" value="UniProtKB-ARBA"/>
</dbReference>
<feature type="transmembrane region" description="Helical" evidence="5">
    <location>
        <begin position="160"/>
        <end position="180"/>
    </location>
</feature>
<reference evidence="9" key="2">
    <citation type="journal article" date="2016" name="Genome Announc.">
        <title>Draft Genome Sequences of Two Novel Amoeba-Resistant Intranuclear Bacteria, 'Candidatus Berkiella cookevillensis' and 'Candidatus Berkiella aquae'.</title>
        <authorList>
            <person name="Mehari Y.T."/>
            <person name="Arivett B.A."/>
            <person name="Farone A.L."/>
            <person name="Gunderson J.H."/>
            <person name="Farone M.B."/>
        </authorList>
    </citation>
    <scope>NUCLEOTIDE SEQUENCE</scope>
    <source>
        <strain evidence="9">HT99</strain>
    </source>
</reference>
<keyword evidence="5" id="KW-1133">Transmembrane helix</keyword>
<feature type="binding site" evidence="5">
    <location>
        <position position="289"/>
    </location>
    <ligand>
        <name>spermidine</name>
        <dbReference type="ChEBI" id="CHEBI:57834"/>
    </ligand>
</feature>
<evidence type="ECO:0000256" key="2">
    <source>
        <dbReference type="ARBA" id="ARBA00022679"/>
    </source>
</evidence>
<dbReference type="OrthoDB" id="9793120at2"/>
<feature type="binding site" evidence="5">
    <location>
        <position position="309"/>
    </location>
    <ligand>
        <name>S-methyl-5'-thioadenosine</name>
        <dbReference type="ChEBI" id="CHEBI:17509"/>
    </ligand>
</feature>
<keyword evidence="5" id="KW-1003">Cell membrane</keyword>
<reference evidence="8" key="1">
    <citation type="submission" date="2015-09" db="EMBL/GenBank/DDBJ databases">
        <title>Draft Genome Sequences of Two Novel Amoeba-resistant Intranuclear Bacteria, Candidatus Berkiella cookevillensis and Candidatus Berkiella aquae.</title>
        <authorList>
            <person name="Mehari Y.T."/>
            <person name="Arivett B.A."/>
            <person name="Farone A.L."/>
            <person name="Gunderson J.H."/>
            <person name="Farone M.B."/>
        </authorList>
    </citation>
    <scope>NUCLEOTIDE SEQUENCE [LARGE SCALE GENOMIC DNA]</scope>
    <source>
        <strain evidence="8">HT99</strain>
    </source>
</reference>
<evidence type="ECO:0000259" key="7">
    <source>
        <dbReference type="PROSITE" id="PS51006"/>
    </source>
</evidence>
<dbReference type="Gene3D" id="3.40.50.150">
    <property type="entry name" value="Vaccinia Virus protein VP39"/>
    <property type="match status" value="1"/>
</dbReference>
<dbReference type="PROSITE" id="PS51006">
    <property type="entry name" value="PABS_2"/>
    <property type="match status" value="1"/>
</dbReference>
<name>A0A0Q9YQ43_9GAMM</name>
<dbReference type="GO" id="GO:0005886">
    <property type="term" value="C:plasma membrane"/>
    <property type="evidence" value="ECO:0007669"/>
    <property type="project" value="UniProtKB-SubCell"/>
</dbReference>
<dbReference type="RefSeq" id="WP_075067524.1">
    <property type="nucleotide sequence ID" value="NZ_LKAJ02000001.1"/>
</dbReference>
<feature type="active site" description="Proton acceptor" evidence="5 6">
    <location>
        <position position="361"/>
    </location>
</feature>
<dbReference type="SUPFAM" id="SSF53335">
    <property type="entry name" value="S-adenosyl-L-methionine-dependent methyltransferases"/>
    <property type="match status" value="1"/>
</dbReference>
<dbReference type="InterPro" id="IPR001045">
    <property type="entry name" value="Spermi_synthase"/>
</dbReference>
<reference evidence="9" key="3">
    <citation type="submission" date="2021-06" db="EMBL/GenBank/DDBJ databases">
        <title>Genomic Description and Analysis of Intracellular Bacteria, Candidatus Berkiella cookevillensis and Candidatus Berkiella aquae.</title>
        <authorList>
            <person name="Kidane D.T."/>
            <person name="Mehari Y.T."/>
            <person name="Rice F.C."/>
            <person name="Arivett B.A."/>
            <person name="Farone A.L."/>
            <person name="Berk S.G."/>
            <person name="Farone M.B."/>
        </authorList>
    </citation>
    <scope>NUCLEOTIDE SEQUENCE</scope>
    <source>
        <strain evidence="9">HT99</strain>
    </source>
</reference>
<proteinExistence type="inferred from homology"/>
<keyword evidence="5" id="KW-0812">Transmembrane</keyword>
<evidence type="ECO:0000313" key="9">
    <source>
        <dbReference type="EMBL" id="MCS5709949.1"/>
    </source>
</evidence>
<dbReference type="Pfam" id="PF01564">
    <property type="entry name" value="Spermine_synth"/>
    <property type="match status" value="1"/>
</dbReference>
<dbReference type="EMBL" id="LKAJ02000001">
    <property type="protein sequence ID" value="MCS5709949.1"/>
    <property type="molecule type" value="Genomic_DNA"/>
</dbReference>
<evidence type="ECO:0000256" key="1">
    <source>
        <dbReference type="ARBA" id="ARBA00007867"/>
    </source>
</evidence>
<dbReference type="NCBIfam" id="NF002956">
    <property type="entry name" value="PRK03612.1"/>
    <property type="match status" value="1"/>
</dbReference>
<evidence type="ECO:0000313" key="8">
    <source>
        <dbReference type="EMBL" id="KRG18647.1"/>
    </source>
</evidence>
<evidence type="ECO:0000256" key="3">
    <source>
        <dbReference type="ARBA" id="ARBA00023066"/>
    </source>
</evidence>
<protein>
    <recommendedName>
        <fullName evidence="5">Polyamine aminopropyltransferase</fullName>
    </recommendedName>
    <alternativeName>
        <fullName evidence="5">Putrescine aminopropyltransferase</fullName>
        <shortName evidence="5">PAPT</shortName>
    </alternativeName>
    <alternativeName>
        <fullName evidence="5">Spermidine synthase</fullName>
        <shortName evidence="5">SPDS</shortName>
        <shortName evidence="5">SPDSY</shortName>
        <ecNumber evidence="5">2.5.1.16</ecNumber>
    </alternativeName>
</protein>